<name>X1DG22_9ZZZZ</name>
<accession>X1DG22</accession>
<evidence type="ECO:0000256" key="1">
    <source>
        <dbReference type="SAM" id="MobiDB-lite"/>
    </source>
</evidence>
<dbReference type="AlphaFoldDB" id="X1DG22"/>
<gene>
    <name evidence="2" type="ORF">S01H4_44120</name>
</gene>
<evidence type="ECO:0000313" key="2">
    <source>
        <dbReference type="EMBL" id="GAH03959.1"/>
    </source>
</evidence>
<organism evidence="2">
    <name type="scientific">marine sediment metagenome</name>
    <dbReference type="NCBI Taxonomy" id="412755"/>
    <lineage>
        <taxon>unclassified sequences</taxon>
        <taxon>metagenomes</taxon>
        <taxon>ecological metagenomes</taxon>
    </lineage>
</organism>
<comment type="caution">
    <text evidence="2">The sequence shown here is derived from an EMBL/GenBank/DDBJ whole genome shotgun (WGS) entry which is preliminary data.</text>
</comment>
<reference evidence="2" key="1">
    <citation type="journal article" date="2014" name="Front. Microbiol.">
        <title>High frequency of phylogenetically diverse reductive dehalogenase-homologous genes in deep subseafloor sedimentary metagenomes.</title>
        <authorList>
            <person name="Kawai M."/>
            <person name="Futagami T."/>
            <person name="Toyoda A."/>
            <person name="Takaki Y."/>
            <person name="Nishi S."/>
            <person name="Hori S."/>
            <person name="Arai W."/>
            <person name="Tsubouchi T."/>
            <person name="Morono Y."/>
            <person name="Uchiyama I."/>
            <person name="Ito T."/>
            <person name="Fujiyama A."/>
            <person name="Inagaki F."/>
            <person name="Takami H."/>
        </authorList>
    </citation>
    <scope>NUCLEOTIDE SEQUENCE</scope>
    <source>
        <strain evidence="2">Expedition CK06-06</strain>
    </source>
</reference>
<protein>
    <submittedName>
        <fullName evidence="2">Uncharacterized protein</fullName>
    </submittedName>
</protein>
<dbReference type="EMBL" id="BART01024423">
    <property type="protein sequence ID" value="GAH03959.1"/>
    <property type="molecule type" value="Genomic_DNA"/>
</dbReference>
<proteinExistence type="predicted"/>
<sequence length="103" mass="12368">MKNLVKTWLRRNRKGTYVYYLRWIGEDGCEKYQSLGHSDKREAERQRREKELELISDAEQPEKMKLTELLEDYLERTRTQIEPSLLAHSAKPPAYTGRNRIRT</sequence>
<feature type="region of interest" description="Disordered" evidence="1">
    <location>
        <begin position="84"/>
        <end position="103"/>
    </location>
</feature>